<protein>
    <submittedName>
        <fullName evidence="4">Oxidoreductase domain protein</fullName>
    </submittedName>
</protein>
<name>D9R2Y7_LACSW</name>
<dbReference type="PANTHER" id="PTHR43818">
    <property type="entry name" value="BCDNA.GH03377"/>
    <property type="match status" value="1"/>
</dbReference>
<dbReference type="eggNOG" id="COG0673">
    <property type="taxonomic scope" value="Bacteria"/>
</dbReference>
<dbReference type="SUPFAM" id="SSF55347">
    <property type="entry name" value="Glyceraldehyde-3-phosphate dehydrogenase-like, C-terminal domain"/>
    <property type="match status" value="1"/>
</dbReference>
<dbReference type="Gene3D" id="3.30.360.10">
    <property type="entry name" value="Dihydrodipicolinate Reductase, domain 2"/>
    <property type="match status" value="1"/>
</dbReference>
<dbReference type="OrthoDB" id="9783105at2"/>
<gene>
    <name evidence="4" type="ordered locus">Closa_0340</name>
</gene>
<dbReference type="GO" id="GO:0000166">
    <property type="term" value="F:nucleotide binding"/>
    <property type="evidence" value="ECO:0007669"/>
    <property type="project" value="InterPro"/>
</dbReference>
<dbReference type="KEGG" id="csh:Closa_0340"/>
<dbReference type="STRING" id="610130.Closa_0340"/>
<dbReference type="InterPro" id="IPR036291">
    <property type="entry name" value="NAD(P)-bd_dom_sf"/>
</dbReference>
<dbReference type="InterPro" id="IPR000683">
    <property type="entry name" value="Gfo/Idh/MocA-like_OxRdtase_N"/>
</dbReference>
<organism evidence="4 5">
    <name type="scientific">Lacrimispora saccharolytica (strain ATCC 35040 / DSM 2544 / NRCC 2533 / WM1)</name>
    <name type="common">Clostridium saccharolyticum</name>
    <dbReference type="NCBI Taxonomy" id="610130"/>
    <lineage>
        <taxon>Bacteria</taxon>
        <taxon>Bacillati</taxon>
        <taxon>Bacillota</taxon>
        <taxon>Clostridia</taxon>
        <taxon>Lachnospirales</taxon>
        <taxon>Lachnospiraceae</taxon>
        <taxon>Lacrimispora</taxon>
    </lineage>
</organism>
<dbReference type="AlphaFoldDB" id="D9R2Y7"/>
<accession>D9R2Y7</accession>
<evidence type="ECO:0000259" key="3">
    <source>
        <dbReference type="Pfam" id="PF22725"/>
    </source>
</evidence>
<dbReference type="Proteomes" id="UP000001662">
    <property type="component" value="Chromosome"/>
</dbReference>
<sequence>MKVGLIGCGGMGTTHNLSLKALSEKMNVEVTALADCRTEYLEKAALQWPKARLYQTGMELLESETLDSVHICLPSYLHTEHALAAMDKGIHVFVEKPVCLTEEEAQKLIQAKKKNKVQVMVGQVVRSFDEYRYLKECCETGRFGELKSITMQRVSGDAAWGYEDWFHQEGKSGSVVLDLHVHDLDFLRYMLGEPDSFDVRATAFSSGMINQIFTAYEFGKIFAITEGIWDVSSALPFEASFHACFEEASVVFKGREKPSLTVYGNDGRIQHPKLHREYDVNDDSAGINISNLGPYYTEIKYFIQCLQEGKPVEIAPLEEGIQSVSQAIKEWKLAKEYVNKRYL</sequence>
<evidence type="ECO:0000256" key="1">
    <source>
        <dbReference type="ARBA" id="ARBA00023002"/>
    </source>
</evidence>
<dbReference type="EMBL" id="CP002109">
    <property type="protein sequence ID" value="ADL02977.1"/>
    <property type="molecule type" value="Genomic_DNA"/>
</dbReference>
<dbReference type="Pfam" id="PF01408">
    <property type="entry name" value="GFO_IDH_MocA"/>
    <property type="match status" value="1"/>
</dbReference>
<feature type="domain" description="Gfo/Idh/MocA-like oxidoreductase N-terminal" evidence="2">
    <location>
        <begin position="1"/>
        <end position="122"/>
    </location>
</feature>
<dbReference type="Gene3D" id="3.40.50.720">
    <property type="entry name" value="NAD(P)-binding Rossmann-like Domain"/>
    <property type="match status" value="1"/>
</dbReference>
<dbReference type="HOGENOM" id="CLU_023194_1_2_9"/>
<evidence type="ECO:0000259" key="2">
    <source>
        <dbReference type="Pfam" id="PF01408"/>
    </source>
</evidence>
<reference evidence="4" key="1">
    <citation type="submission" date="2010-07" db="EMBL/GenBank/DDBJ databases">
        <title>Complete sequence of Clostridium saccharolyticum WM1.</title>
        <authorList>
            <consortium name="US DOE Joint Genome Institute"/>
            <person name="Lucas S."/>
            <person name="Copeland A."/>
            <person name="Lapidus A."/>
            <person name="Cheng J.-F."/>
            <person name="Bruce D."/>
            <person name="Goodwin L."/>
            <person name="Pitluck S."/>
            <person name="Chertkov O."/>
            <person name="Detter J.C."/>
            <person name="Han C."/>
            <person name="Tapia R."/>
            <person name="Land M."/>
            <person name="Hauser L."/>
            <person name="Chang Y.-J."/>
            <person name="Jeffries C."/>
            <person name="Kyrpides N."/>
            <person name="Ivanova N."/>
            <person name="Mikhailova N."/>
            <person name="Mouttaki H."/>
            <person name="Lin L."/>
            <person name="Zhou J."/>
            <person name="Hemme C.L."/>
            <person name="Woyke T."/>
        </authorList>
    </citation>
    <scope>NUCLEOTIDE SEQUENCE [LARGE SCALE GENOMIC DNA]</scope>
    <source>
        <strain evidence="4">WM1</strain>
    </source>
</reference>
<dbReference type="Pfam" id="PF22725">
    <property type="entry name" value="GFO_IDH_MocA_C3"/>
    <property type="match status" value="1"/>
</dbReference>
<dbReference type="SUPFAM" id="SSF51735">
    <property type="entry name" value="NAD(P)-binding Rossmann-fold domains"/>
    <property type="match status" value="1"/>
</dbReference>
<dbReference type="InterPro" id="IPR055170">
    <property type="entry name" value="GFO_IDH_MocA-like_dom"/>
</dbReference>
<evidence type="ECO:0000313" key="5">
    <source>
        <dbReference type="Proteomes" id="UP000001662"/>
    </source>
</evidence>
<dbReference type="RefSeq" id="WP_013271075.1">
    <property type="nucleotide sequence ID" value="NC_014376.1"/>
</dbReference>
<dbReference type="PANTHER" id="PTHR43818:SF11">
    <property type="entry name" value="BCDNA.GH03377"/>
    <property type="match status" value="1"/>
</dbReference>
<proteinExistence type="predicted"/>
<dbReference type="InterPro" id="IPR050463">
    <property type="entry name" value="Gfo/Idh/MocA_oxidrdct_glycsds"/>
</dbReference>
<keyword evidence="1" id="KW-0560">Oxidoreductase</keyword>
<dbReference type="GO" id="GO:0016491">
    <property type="term" value="F:oxidoreductase activity"/>
    <property type="evidence" value="ECO:0007669"/>
    <property type="project" value="UniProtKB-KW"/>
</dbReference>
<evidence type="ECO:0000313" key="4">
    <source>
        <dbReference type="EMBL" id="ADL02977.1"/>
    </source>
</evidence>
<feature type="domain" description="GFO/IDH/MocA-like oxidoreductase" evidence="3">
    <location>
        <begin position="131"/>
        <end position="269"/>
    </location>
</feature>
<keyword evidence="5" id="KW-1185">Reference proteome</keyword>
<dbReference type="PaxDb" id="610130-Closa_0340"/>